<protein>
    <submittedName>
        <fullName evidence="9">Lipase 3</fullName>
    </submittedName>
</protein>
<dbReference type="FunFam" id="3.40.50.1820:FF:000021">
    <property type="entry name" value="Lipase"/>
    <property type="match status" value="1"/>
</dbReference>
<gene>
    <name evidence="9" type="ORF">OBRU01_10228</name>
</gene>
<keyword evidence="3" id="KW-0378">Hydrolase</keyword>
<feature type="chain" id="PRO_5005573201" evidence="7">
    <location>
        <begin position="19"/>
        <end position="472"/>
    </location>
</feature>
<dbReference type="Proteomes" id="UP000037510">
    <property type="component" value="Unassembled WGS sequence"/>
</dbReference>
<keyword evidence="2 7" id="KW-0732">Signal</keyword>
<evidence type="ECO:0000313" key="10">
    <source>
        <dbReference type="Proteomes" id="UP000037510"/>
    </source>
</evidence>
<dbReference type="PANTHER" id="PTHR11005">
    <property type="entry name" value="LYSOSOMAL ACID LIPASE-RELATED"/>
    <property type="match status" value="1"/>
</dbReference>
<evidence type="ECO:0000256" key="1">
    <source>
        <dbReference type="ARBA" id="ARBA00010701"/>
    </source>
</evidence>
<comment type="caution">
    <text evidence="9">The sequence shown here is derived from an EMBL/GenBank/DDBJ whole genome shotgun (WGS) entry which is preliminary data.</text>
</comment>
<sequence length="472" mass="52051">MILHCFIIISAAALLCDGQIAEYLFPELTQATRGVVDELTKTPLVSRGSQSSGDLLSAGVRVLTLLPEAATRALGVGTQLPGLLPDSHTNIFGALDNFLPDYDAGLGNEDATLDIRDIVRKYGYTLEEHEVVTEDDYILSVFRIPSNGSAVFLMHGLLGSADDYVVAGPENGLAYLLADEGYDVWMGNARGTKHSRRHVHLKPSEAKFWDFSWHEIGTLDLPAMIDSVLEETTAKSLKYIGHSQGTTTFFVLTSVRPEYNEKVSLMVALSPVAFMTNVRSPVVRLLAAGTPFIHGFLKAIGVYEFLPDSSLMRTLKLLMCGAGVVSDIMCSNIMFMMAGVGYAQFNFTNLPVLMGHTPAGASAKQVAHYGQGVLTGEFRHFDYGTAGNLERYGTETPPSYALENIVAPISLFYSDADWLAHPKDVDKLYNNLDSAIDIHKIPYQQFNHLDFLWAKDFKVLVYKRLRKLLTFF</sequence>
<reference evidence="9 10" key="1">
    <citation type="journal article" date="2015" name="Genome Biol. Evol.">
        <title>The genome of winter moth (Operophtera brumata) provides a genomic perspective on sexual dimorphism and phenology.</title>
        <authorList>
            <person name="Derks M.F."/>
            <person name="Smit S."/>
            <person name="Salis L."/>
            <person name="Schijlen E."/>
            <person name="Bossers A."/>
            <person name="Mateman C."/>
            <person name="Pijl A.S."/>
            <person name="de Ridder D."/>
            <person name="Groenen M.A."/>
            <person name="Visser M.E."/>
            <person name="Megens H.J."/>
        </authorList>
    </citation>
    <scope>NUCLEOTIDE SEQUENCE [LARGE SCALE GENOMIC DNA]</scope>
    <source>
        <strain evidence="9">WM2013NL</strain>
        <tissue evidence="9">Head and thorax</tissue>
    </source>
</reference>
<evidence type="ECO:0000313" key="9">
    <source>
        <dbReference type="EMBL" id="KOB73727.1"/>
    </source>
</evidence>
<feature type="signal peptide" evidence="7">
    <location>
        <begin position="1"/>
        <end position="18"/>
    </location>
</feature>
<evidence type="ECO:0000256" key="7">
    <source>
        <dbReference type="SAM" id="SignalP"/>
    </source>
</evidence>
<keyword evidence="10" id="KW-1185">Reference proteome</keyword>
<keyword evidence="5" id="KW-0443">Lipid metabolism</keyword>
<keyword evidence="6" id="KW-0325">Glycoprotein</keyword>
<evidence type="ECO:0000256" key="5">
    <source>
        <dbReference type="ARBA" id="ARBA00023098"/>
    </source>
</evidence>
<organism evidence="9 10">
    <name type="scientific">Operophtera brumata</name>
    <name type="common">Winter moth</name>
    <name type="synonym">Phalaena brumata</name>
    <dbReference type="NCBI Taxonomy" id="104452"/>
    <lineage>
        <taxon>Eukaryota</taxon>
        <taxon>Metazoa</taxon>
        <taxon>Ecdysozoa</taxon>
        <taxon>Arthropoda</taxon>
        <taxon>Hexapoda</taxon>
        <taxon>Insecta</taxon>
        <taxon>Pterygota</taxon>
        <taxon>Neoptera</taxon>
        <taxon>Endopterygota</taxon>
        <taxon>Lepidoptera</taxon>
        <taxon>Glossata</taxon>
        <taxon>Ditrysia</taxon>
        <taxon>Geometroidea</taxon>
        <taxon>Geometridae</taxon>
        <taxon>Larentiinae</taxon>
        <taxon>Operophtera</taxon>
    </lineage>
</organism>
<dbReference type="Pfam" id="PF04083">
    <property type="entry name" value="Abhydro_lipase"/>
    <property type="match status" value="1"/>
</dbReference>
<evidence type="ECO:0000256" key="2">
    <source>
        <dbReference type="ARBA" id="ARBA00022729"/>
    </source>
</evidence>
<dbReference type="InterPro" id="IPR006693">
    <property type="entry name" value="AB_hydrolase_lipase"/>
</dbReference>
<dbReference type="SUPFAM" id="SSF53474">
    <property type="entry name" value="alpha/beta-Hydrolases"/>
    <property type="match status" value="1"/>
</dbReference>
<name>A0A0L7LE27_OPEBR</name>
<dbReference type="InterPro" id="IPR029058">
    <property type="entry name" value="AB_hydrolase_fold"/>
</dbReference>
<dbReference type="STRING" id="104452.A0A0L7LE27"/>
<evidence type="ECO:0000256" key="6">
    <source>
        <dbReference type="ARBA" id="ARBA00023180"/>
    </source>
</evidence>
<comment type="similarity">
    <text evidence="1">Belongs to the AB hydrolase superfamily. Lipase family.</text>
</comment>
<accession>A0A0L7LE27</accession>
<feature type="domain" description="Partial AB-hydrolase lipase" evidence="8">
    <location>
        <begin position="116"/>
        <end position="166"/>
    </location>
</feature>
<dbReference type="EMBL" id="JTDY01001496">
    <property type="protein sequence ID" value="KOB73727.1"/>
    <property type="molecule type" value="Genomic_DNA"/>
</dbReference>
<evidence type="ECO:0000256" key="3">
    <source>
        <dbReference type="ARBA" id="ARBA00022801"/>
    </source>
</evidence>
<dbReference type="GO" id="GO:0016787">
    <property type="term" value="F:hydrolase activity"/>
    <property type="evidence" value="ECO:0007669"/>
    <property type="project" value="UniProtKB-KW"/>
</dbReference>
<evidence type="ECO:0000259" key="8">
    <source>
        <dbReference type="Pfam" id="PF04083"/>
    </source>
</evidence>
<dbReference type="Gene3D" id="3.40.50.1820">
    <property type="entry name" value="alpha/beta hydrolase"/>
    <property type="match status" value="1"/>
</dbReference>
<keyword evidence="4" id="KW-0442">Lipid degradation</keyword>
<dbReference type="AlphaFoldDB" id="A0A0L7LE27"/>
<evidence type="ECO:0000256" key="4">
    <source>
        <dbReference type="ARBA" id="ARBA00022963"/>
    </source>
</evidence>
<dbReference type="GO" id="GO:0016042">
    <property type="term" value="P:lipid catabolic process"/>
    <property type="evidence" value="ECO:0007669"/>
    <property type="project" value="UniProtKB-KW"/>
</dbReference>
<proteinExistence type="inferred from homology"/>